<evidence type="ECO:0000259" key="9">
    <source>
        <dbReference type="Pfam" id="PF21982"/>
    </source>
</evidence>
<dbReference type="PANTHER" id="PTHR33602">
    <property type="entry name" value="REGULATORY PROTEIN RECX FAMILY PROTEIN"/>
    <property type="match status" value="1"/>
</dbReference>
<evidence type="ECO:0000259" key="7">
    <source>
        <dbReference type="Pfam" id="PF02631"/>
    </source>
</evidence>
<dbReference type="KEGG" id="pvac:HC248_03490"/>
<feature type="compositionally biased region" description="Basic and acidic residues" evidence="6">
    <location>
        <begin position="40"/>
        <end position="59"/>
    </location>
</feature>
<dbReference type="Gene3D" id="1.10.10.10">
    <property type="entry name" value="Winged helix-like DNA-binding domain superfamily/Winged helix DNA-binding domain"/>
    <property type="match status" value="3"/>
</dbReference>
<dbReference type="GO" id="GO:0006282">
    <property type="term" value="P:regulation of DNA repair"/>
    <property type="evidence" value="ECO:0007669"/>
    <property type="project" value="UniProtKB-UniRule"/>
</dbReference>
<evidence type="ECO:0000256" key="4">
    <source>
        <dbReference type="ARBA" id="ARBA00022490"/>
    </source>
</evidence>
<comment type="similarity">
    <text evidence="2 5">Belongs to the RecX family.</text>
</comment>
<dbReference type="InterPro" id="IPR053924">
    <property type="entry name" value="RecX_HTH_2nd"/>
</dbReference>
<dbReference type="InterPro" id="IPR053925">
    <property type="entry name" value="RecX_HTH_3rd"/>
</dbReference>
<dbReference type="Proteomes" id="UP000502041">
    <property type="component" value="Chromosome"/>
</dbReference>
<evidence type="ECO:0000256" key="6">
    <source>
        <dbReference type="SAM" id="MobiDB-lite"/>
    </source>
</evidence>
<evidence type="ECO:0000313" key="10">
    <source>
        <dbReference type="EMBL" id="QJC58153.1"/>
    </source>
</evidence>
<dbReference type="InterPro" id="IPR003783">
    <property type="entry name" value="Regulatory_RecX"/>
</dbReference>
<dbReference type="GO" id="GO:0005737">
    <property type="term" value="C:cytoplasm"/>
    <property type="evidence" value="ECO:0007669"/>
    <property type="project" value="UniProtKB-SubCell"/>
</dbReference>
<dbReference type="InterPro" id="IPR036388">
    <property type="entry name" value="WH-like_DNA-bd_sf"/>
</dbReference>
<name>A0A6H2HEB9_9BURK</name>
<comment type="function">
    <text evidence="5">Modulates RecA activity.</text>
</comment>
<evidence type="ECO:0000256" key="3">
    <source>
        <dbReference type="ARBA" id="ARBA00018111"/>
    </source>
</evidence>
<keyword evidence="11" id="KW-1185">Reference proteome</keyword>
<dbReference type="PANTHER" id="PTHR33602:SF1">
    <property type="entry name" value="REGULATORY PROTEIN RECX FAMILY PROTEIN"/>
    <property type="match status" value="1"/>
</dbReference>
<dbReference type="Pfam" id="PF02631">
    <property type="entry name" value="RecX_HTH2"/>
    <property type="match status" value="1"/>
</dbReference>
<sequence>MFKPSDDAVRSSAARTHSDKPRSKSGMTLSLKGRALRYLSAREHSRSELERKLAPHEESPGQLAQVLDDLQAKDFISEQRVADSVVHRKAARFGAARLRYELQSKGLGAQVVTDAVDALKASEFERASLIWRKKFAVPGIDGAARAKQARFLAGRGFSGDVIRRVIARLEED</sequence>
<gene>
    <name evidence="5 10" type="primary">recX</name>
    <name evidence="10" type="ORF">HC248_03490</name>
</gene>
<feature type="domain" description="RecX third three-helical" evidence="8">
    <location>
        <begin position="123"/>
        <end position="166"/>
    </location>
</feature>
<evidence type="ECO:0000313" key="11">
    <source>
        <dbReference type="Proteomes" id="UP000502041"/>
    </source>
</evidence>
<accession>A0A6H2HEB9</accession>
<evidence type="ECO:0000256" key="1">
    <source>
        <dbReference type="ARBA" id="ARBA00004496"/>
    </source>
</evidence>
<evidence type="ECO:0000256" key="2">
    <source>
        <dbReference type="ARBA" id="ARBA00009695"/>
    </source>
</evidence>
<proteinExistence type="inferred from homology"/>
<dbReference type="Pfam" id="PF21981">
    <property type="entry name" value="RecX_HTH3"/>
    <property type="match status" value="1"/>
</dbReference>
<comment type="subcellular location">
    <subcellularLocation>
        <location evidence="1 5">Cytoplasm</location>
    </subcellularLocation>
</comment>
<evidence type="ECO:0000256" key="5">
    <source>
        <dbReference type="HAMAP-Rule" id="MF_01114"/>
    </source>
</evidence>
<dbReference type="HAMAP" id="MF_01114">
    <property type="entry name" value="RecX"/>
    <property type="match status" value="1"/>
</dbReference>
<keyword evidence="4 5" id="KW-0963">Cytoplasm</keyword>
<dbReference type="EMBL" id="CP051461">
    <property type="protein sequence ID" value="QJC58153.1"/>
    <property type="molecule type" value="Genomic_DNA"/>
</dbReference>
<dbReference type="Pfam" id="PF21982">
    <property type="entry name" value="RecX_HTH1"/>
    <property type="match status" value="1"/>
</dbReference>
<evidence type="ECO:0000259" key="8">
    <source>
        <dbReference type="Pfam" id="PF21981"/>
    </source>
</evidence>
<feature type="region of interest" description="Disordered" evidence="6">
    <location>
        <begin position="1"/>
        <end position="61"/>
    </location>
</feature>
<feature type="domain" description="RecX first three-helical" evidence="9">
    <location>
        <begin position="33"/>
        <end position="70"/>
    </location>
</feature>
<dbReference type="InterPro" id="IPR053926">
    <property type="entry name" value="RecX_HTH_1st"/>
</dbReference>
<organism evidence="10 11">
    <name type="scientific">Polaromonas vacuolata</name>
    <dbReference type="NCBI Taxonomy" id="37448"/>
    <lineage>
        <taxon>Bacteria</taxon>
        <taxon>Pseudomonadati</taxon>
        <taxon>Pseudomonadota</taxon>
        <taxon>Betaproteobacteria</taxon>
        <taxon>Burkholderiales</taxon>
        <taxon>Comamonadaceae</taxon>
        <taxon>Polaromonas</taxon>
    </lineage>
</organism>
<dbReference type="AlphaFoldDB" id="A0A6H2HEB9"/>
<feature type="domain" description="RecX second three-helical" evidence="7">
    <location>
        <begin position="77"/>
        <end position="115"/>
    </location>
</feature>
<dbReference type="NCBIfam" id="NF001055">
    <property type="entry name" value="PRK00117.2-5"/>
    <property type="match status" value="1"/>
</dbReference>
<reference evidence="10 11" key="1">
    <citation type="submission" date="2020-04" db="EMBL/GenBank/DDBJ databases">
        <title>Complete genome of a Psychrophilic, Marine, Gas Vacuolate Bacterium Polaromonas vacuolata KCTC 22033T.</title>
        <authorList>
            <person name="Hwang K."/>
            <person name="Kim K.M."/>
        </authorList>
    </citation>
    <scope>NUCLEOTIDE SEQUENCE [LARGE SCALE GENOMIC DNA]</scope>
    <source>
        <strain evidence="10 11">KCTC 22033</strain>
    </source>
</reference>
<protein>
    <recommendedName>
        <fullName evidence="3 5">Regulatory protein RecX</fullName>
    </recommendedName>
</protein>